<evidence type="ECO:0000256" key="4">
    <source>
        <dbReference type="PROSITE-ProRule" id="PRU00335"/>
    </source>
</evidence>
<dbReference type="Pfam" id="PF00440">
    <property type="entry name" value="TetR_N"/>
    <property type="match status" value="1"/>
</dbReference>
<evidence type="ECO:0000313" key="6">
    <source>
        <dbReference type="EMBL" id="WIX82826.1"/>
    </source>
</evidence>
<keyword evidence="2 4" id="KW-0238">DNA-binding</keyword>
<dbReference type="InterPro" id="IPR001647">
    <property type="entry name" value="HTH_TetR"/>
</dbReference>
<keyword evidence="3" id="KW-0804">Transcription</keyword>
<dbReference type="RefSeq" id="WP_285973391.1">
    <property type="nucleotide sequence ID" value="NZ_CP127294.1"/>
</dbReference>
<feature type="DNA-binding region" description="H-T-H motif" evidence="4">
    <location>
        <begin position="29"/>
        <end position="48"/>
    </location>
</feature>
<dbReference type="Gene3D" id="1.10.357.10">
    <property type="entry name" value="Tetracycline Repressor, domain 2"/>
    <property type="match status" value="1"/>
</dbReference>
<name>A0A9Y2MXX8_9PSEU</name>
<dbReference type="PANTHER" id="PTHR47506">
    <property type="entry name" value="TRANSCRIPTIONAL REGULATORY PROTEIN"/>
    <property type="match status" value="1"/>
</dbReference>
<gene>
    <name evidence="6" type="ORF">QRX50_19620</name>
</gene>
<accession>A0A9Y2MXX8</accession>
<evidence type="ECO:0000259" key="5">
    <source>
        <dbReference type="PROSITE" id="PS50977"/>
    </source>
</evidence>
<dbReference type="EMBL" id="CP127294">
    <property type="protein sequence ID" value="WIX82826.1"/>
    <property type="molecule type" value="Genomic_DNA"/>
</dbReference>
<sequence length="189" mass="21085">MARSKEFDPEVALERAMSLFWERGYEKSSLQELVDHMKIGRRSLYDTFGDKHALFLRSLGRYITQREAVERERADSAVDARSAIRTLLETSVVEGAVGSRGCLAVNSATEVSPEDNEVARSVEHHFAATRQLLTDLLRQGRRDGSVRSSRDPEVLATILFNAWLGLRVQVRGGVGDPEADVEALLTLLD</sequence>
<dbReference type="SUPFAM" id="SSF46689">
    <property type="entry name" value="Homeodomain-like"/>
    <property type="match status" value="1"/>
</dbReference>
<dbReference type="KEGG" id="acab:QRX50_19620"/>
<dbReference type="GO" id="GO:0003677">
    <property type="term" value="F:DNA binding"/>
    <property type="evidence" value="ECO:0007669"/>
    <property type="project" value="UniProtKB-UniRule"/>
</dbReference>
<dbReference type="PANTHER" id="PTHR47506:SF1">
    <property type="entry name" value="HTH-TYPE TRANSCRIPTIONAL REGULATOR YJDC"/>
    <property type="match status" value="1"/>
</dbReference>
<dbReference type="SUPFAM" id="SSF48498">
    <property type="entry name" value="Tetracyclin repressor-like, C-terminal domain"/>
    <property type="match status" value="1"/>
</dbReference>
<evidence type="ECO:0000256" key="1">
    <source>
        <dbReference type="ARBA" id="ARBA00023015"/>
    </source>
</evidence>
<keyword evidence="7" id="KW-1185">Reference proteome</keyword>
<reference evidence="6 7" key="1">
    <citation type="submission" date="2023-06" db="EMBL/GenBank/DDBJ databases">
        <authorList>
            <person name="Oyuntsetseg B."/>
            <person name="Kim S.B."/>
        </authorList>
    </citation>
    <scope>NUCLEOTIDE SEQUENCE [LARGE SCALE GENOMIC DNA]</scope>
    <source>
        <strain evidence="6 7">2-15</strain>
    </source>
</reference>
<dbReference type="PROSITE" id="PS50977">
    <property type="entry name" value="HTH_TETR_2"/>
    <property type="match status" value="1"/>
</dbReference>
<dbReference type="AlphaFoldDB" id="A0A9Y2MXX8"/>
<evidence type="ECO:0000256" key="2">
    <source>
        <dbReference type="ARBA" id="ARBA00023125"/>
    </source>
</evidence>
<dbReference type="InterPro" id="IPR011075">
    <property type="entry name" value="TetR_C"/>
</dbReference>
<proteinExistence type="predicted"/>
<protein>
    <submittedName>
        <fullName evidence="6">TetR/AcrR family transcriptional regulator</fullName>
    </submittedName>
</protein>
<dbReference type="Pfam" id="PF16925">
    <property type="entry name" value="TetR_C_13"/>
    <property type="match status" value="1"/>
</dbReference>
<dbReference type="Proteomes" id="UP001236014">
    <property type="component" value="Chromosome"/>
</dbReference>
<feature type="domain" description="HTH tetR-type" evidence="5">
    <location>
        <begin position="6"/>
        <end position="66"/>
    </location>
</feature>
<dbReference type="InterPro" id="IPR009057">
    <property type="entry name" value="Homeodomain-like_sf"/>
</dbReference>
<dbReference type="Gene3D" id="1.10.10.60">
    <property type="entry name" value="Homeodomain-like"/>
    <property type="match status" value="1"/>
</dbReference>
<dbReference type="InterPro" id="IPR036271">
    <property type="entry name" value="Tet_transcr_reg_TetR-rel_C_sf"/>
</dbReference>
<keyword evidence="1" id="KW-0805">Transcription regulation</keyword>
<evidence type="ECO:0000313" key="7">
    <source>
        <dbReference type="Proteomes" id="UP001236014"/>
    </source>
</evidence>
<evidence type="ECO:0000256" key="3">
    <source>
        <dbReference type="ARBA" id="ARBA00023163"/>
    </source>
</evidence>
<organism evidence="6 7">
    <name type="scientific">Amycolatopsis carbonis</name>
    <dbReference type="NCBI Taxonomy" id="715471"/>
    <lineage>
        <taxon>Bacteria</taxon>
        <taxon>Bacillati</taxon>
        <taxon>Actinomycetota</taxon>
        <taxon>Actinomycetes</taxon>
        <taxon>Pseudonocardiales</taxon>
        <taxon>Pseudonocardiaceae</taxon>
        <taxon>Amycolatopsis</taxon>
    </lineage>
</organism>